<dbReference type="SUPFAM" id="SSF56849">
    <property type="entry name" value="delta-Endotoxin (insectocide), N-terminal domain"/>
    <property type="match status" value="1"/>
</dbReference>
<comment type="caution">
    <text evidence="11">The sequence shown here is derived from an EMBL/GenBank/DDBJ whole genome shotgun (WGS) entry which is preliminary data.</text>
</comment>
<evidence type="ECO:0000259" key="8">
    <source>
        <dbReference type="Pfam" id="PF00555"/>
    </source>
</evidence>
<dbReference type="Pfam" id="PF03945">
    <property type="entry name" value="Endotoxin_N"/>
    <property type="match status" value="1"/>
</dbReference>
<dbReference type="InterPro" id="IPR005639">
    <property type="entry name" value="Pest_crys_dom_I"/>
</dbReference>
<keyword evidence="7" id="KW-0472">Membrane</keyword>
<dbReference type="InterPro" id="IPR001178">
    <property type="entry name" value="Pest_cryst_dom_II"/>
</dbReference>
<keyword evidence="7" id="KW-1133">Transmembrane helix</keyword>
<dbReference type="GO" id="GO:0005102">
    <property type="term" value="F:signaling receptor binding"/>
    <property type="evidence" value="ECO:0007669"/>
    <property type="project" value="InterPro"/>
</dbReference>
<dbReference type="PANTHER" id="PTHR37003">
    <property type="entry name" value="ENDOTOXIN_N DOMAIN-CONTAINING PROTEIN-RELATED"/>
    <property type="match status" value="1"/>
</dbReference>
<feature type="transmembrane region" description="Helical" evidence="7">
    <location>
        <begin position="97"/>
        <end position="116"/>
    </location>
</feature>
<evidence type="ECO:0000256" key="4">
    <source>
        <dbReference type="ARBA" id="ARBA00023026"/>
    </source>
</evidence>
<feature type="compositionally biased region" description="Low complexity" evidence="6">
    <location>
        <begin position="14"/>
        <end position="34"/>
    </location>
</feature>
<dbReference type="PANTHER" id="PTHR37003:SF2">
    <property type="entry name" value="PESTICIDAL CRYSTAL PROTEIN N-TERMINAL DOMAIN-CONTAINING PROTEIN"/>
    <property type="match status" value="1"/>
</dbReference>
<name>A0A9W5QMS6_BACCE</name>
<keyword evidence="7" id="KW-0812">Transmembrane</keyword>
<evidence type="ECO:0000259" key="9">
    <source>
        <dbReference type="Pfam" id="PF03944"/>
    </source>
</evidence>
<dbReference type="Gene3D" id="2.100.10.10">
    <property type="entry name" value="Pesticidal crystal protein, central domain"/>
    <property type="match status" value="1"/>
</dbReference>
<dbReference type="Proteomes" id="UP000014009">
    <property type="component" value="Unassembled WGS sequence"/>
</dbReference>
<dbReference type="InterPro" id="IPR036399">
    <property type="entry name" value="Pest_cryst_cen_dom_sf"/>
</dbReference>
<evidence type="ECO:0000313" key="12">
    <source>
        <dbReference type="Proteomes" id="UP000014009"/>
    </source>
</evidence>
<proteinExistence type="inferred from homology"/>
<dbReference type="SUPFAM" id="SSF49785">
    <property type="entry name" value="Galactose-binding domain-like"/>
    <property type="match status" value="1"/>
</dbReference>
<dbReference type="SUPFAM" id="SSF51096">
    <property type="entry name" value="delta-Endotoxin (insectocide), middle domain"/>
    <property type="match status" value="1"/>
</dbReference>
<feature type="domain" description="Pesticidal crystal protein" evidence="9">
    <location>
        <begin position="538"/>
        <end position="680"/>
    </location>
</feature>
<dbReference type="Pfam" id="PF00555">
    <property type="entry name" value="Endotoxin_M"/>
    <property type="match status" value="1"/>
</dbReference>
<evidence type="ECO:0000256" key="7">
    <source>
        <dbReference type="SAM" id="Phobius"/>
    </source>
</evidence>
<dbReference type="GO" id="GO:0001907">
    <property type="term" value="P:symbiont-mediated killing of host cell"/>
    <property type="evidence" value="ECO:0007669"/>
    <property type="project" value="InterPro"/>
</dbReference>
<dbReference type="Gene3D" id="2.60.120.260">
    <property type="entry name" value="Galactose-binding domain-like"/>
    <property type="match status" value="1"/>
</dbReference>
<accession>A0A9W5QMS6</accession>
<evidence type="ECO:0000256" key="1">
    <source>
        <dbReference type="ARBA" id="ARBA00007819"/>
    </source>
</evidence>
<feature type="region of interest" description="Disordered" evidence="6">
    <location>
        <begin position="1"/>
        <end position="39"/>
    </location>
</feature>
<dbReference type="AlphaFoldDB" id="A0A9W5QMS6"/>
<dbReference type="InterPro" id="IPR038979">
    <property type="entry name" value="Pest_crys"/>
</dbReference>
<evidence type="ECO:0000256" key="3">
    <source>
        <dbReference type="ARBA" id="ARBA00022969"/>
    </source>
</evidence>
<dbReference type="CDD" id="cd04085">
    <property type="entry name" value="delta_endotoxin_C"/>
    <property type="match status" value="1"/>
</dbReference>
<evidence type="ECO:0000256" key="5">
    <source>
        <dbReference type="ARBA" id="ARBA00029653"/>
    </source>
</evidence>
<evidence type="ECO:0000256" key="2">
    <source>
        <dbReference type="ARBA" id="ARBA00022656"/>
    </source>
</evidence>
<feature type="domain" description="Pesticidal crystal protein" evidence="10">
    <location>
        <begin position="154"/>
        <end position="303"/>
    </location>
</feature>
<protein>
    <recommendedName>
        <fullName evidence="5">Crystaline entomocidal protoxin</fullName>
    </recommendedName>
</protein>
<dbReference type="Gene3D" id="1.20.190.10">
    <property type="entry name" value="Pesticidal crystal protein, N-terminal domain"/>
    <property type="match status" value="1"/>
</dbReference>
<evidence type="ECO:0000313" key="11">
    <source>
        <dbReference type="EMBL" id="EOP78067.1"/>
    </source>
</evidence>
<sequence>MNPYNNEGYEIIDSNTSPYPSNRNNSYSNSRYPYATNPNQPMQHTNYKDWVITSQNSQPYNGCNPDNSSSLTWSSGASTALIVIGTIILGSIAPVTLPVGIGTVLVSVGTLLPILWPGGITDTNSVWKNLISQGNNISCESASIIESIVLTKVNELRIYLHTYKTALENWKKEQNKNTTDEVAYQFRNAASEMLGAMPTFSMPGYEVVSLSSYAQAALLHITLLHEGIQYANKWYLGFNAGDLYRNQLMEAIRIYINHCEKWYKEGLNQLLNTSNIRWEEYNNYRKEYTISVLNVISTFPRFDINLYSPDVAVQLEFTQQLFTPSPELKGIESGNDIYYLENMLIPPLDLVTILRNIRFYTILDKDASGVYYLDSIENTLQYTNNNNTNNKRYGNTGNQSLYEDNKIDTNQTIYFCDSIYHATQDMYGIRAIRGIKSMDMKVKTKFPNGTISSSYLTYNSDSRSRDSTIRTYLPFPTNVQLTSLAYNDYILSRITMTNFPLPGPFSSYTYMYGFIWTHSSVNLTNQISNKNKDGRKIITQISAVKANKIGNYNNGENTASVIKGPGHTGGNLIKFTKFQDYIRLNCEFINTESTRYLLRIRYASSNTGSIGISINNTTTQEFNIENTQINRQGEPLIYQNFKYVNTITYSSNTPTEYIDIEVINRTQSETIILDKIEFIPQ</sequence>
<evidence type="ECO:0000256" key="6">
    <source>
        <dbReference type="SAM" id="MobiDB-lite"/>
    </source>
</evidence>
<dbReference type="GO" id="GO:0030435">
    <property type="term" value="P:sporulation resulting in formation of a cellular spore"/>
    <property type="evidence" value="ECO:0007669"/>
    <property type="project" value="UniProtKB-KW"/>
</dbReference>
<dbReference type="InterPro" id="IPR036716">
    <property type="entry name" value="Pest_crys_N_sf"/>
</dbReference>
<feature type="domain" description="Pesticidal crystal protein" evidence="8">
    <location>
        <begin position="327"/>
        <end position="521"/>
    </location>
</feature>
<keyword evidence="4" id="KW-0843">Virulence</keyword>
<gene>
    <name evidence="11" type="ORF">IGM_06711</name>
</gene>
<organism evidence="11 12">
    <name type="scientific">Bacillus cereus HuB4-4</name>
    <dbReference type="NCBI Taxonomy" id="1053211"/>
    <lineage>
        <taxon>Bacteria</taxon>
        <taxon>Bacillati</taxon>
        <taxon>Bacillota</taxon>
        <taxon>Bacilli</taxon>
        <taxon>Bacillales</taxon>
        <taxon>Bacillaceae</taxon>
        <taxon>Bacillus</taxon>
        <taxon>Bacillus cereus group</taxon>
    </lineage>
</organism>
<feature type="transmembrane region" description="Helical" evidence="7">
    <location>
        <begin position="71"/>
        <end position="90"/>
    </location>
</feature>
<keyword evidence="2" id="KW-0800">Toxin</keyword>
<keyword evidence="3" id="KW-0749">Sporulation</keyword>
<dbReference type="InterPro" id="IPR005638">
    <property type="entry name" value="Pest_crys_dom-III"/>
</dbReference>
<dbReference type="RefSeq" id="WP_016099738.1">
    <property type="nucleotide sequence ID" value="NZ_KB976551.1"/>
</dbReference>
<reference evidence="11 12" key="1">
    <citation type="submission" date="2012-12" db="EMBL/GenBank/DDBJ databases">
        <title>The Genome Sequence of Bacillus cereus HuB4-4.</title>
        <authorList>
            <consortium name="The Broad Institute Genome Sequencing Platform"/>
            <consortium name="The Broad Institute Genome Sequencing Center for Infectious Disease"/>
            <person name="Feldgarden M."/>
            <person name="Van der Auwera G.A."/>
            <person name="Mahillon J."/>
            <person name="Duprez V."/>
            <person name="Timmery S."/>
            <person name="Mattelet C."/>
            <person name="Dierick K."/>
            <person name="Sun M."/>
            <person name="Yu Z."/>
            <person name="Zhu L."/>
            <person name="Hu X."/>
            <person name="Shank E.B."/>
            <person name="Swiecicka I."/>
            <person name="Hansen B.M."/>
            <person name="Andrup L."/>
            <person name="Walker B."/>
            <person name="Young S.K."/>
            <person name="Zeng Q."/>
            <person name="Gargeya S."/>
            <person name="Fitzgerald M."/>
            <person name="Haas B."/>
            <person name="Abouelleil A."/>
            <person name="Alvarado L."/>
            <person name="Arachchi H.M."/>
            <person name="Berlin A.M."/>
            <person name="Chapman S.B."/>
            <person name="Dewar J."/>
            <person name="Goldberg J."/>
            <person name="Griggs A."/>
            <person name="Gujja S."/>
            <person name="Hansen M."/>
            <person name="Howarth C."/>
            <person name="Imamovic A."/>
            <person name="Larimer J."/>
            <person name="McCowan C."/>
            <person name="Murphy C."/>
            <person name="Neiman D."/>
            <person name="Pearson M."/>
            <person name="Priest M."/>
            <person name="Roberts A."/>
            <person name="Saif S."/>
            <person name="Shea T."/>
            <person name="Sisk P."/>
            <person name="Sykes S."/>
            <person name="Wortman J."/>
            <person name="Nusbaum C."/>
            <person name="Birren B."/>
        </authorList>
    </citation>
    <scope>NUCLEOTIDE SEQUENCE [LARGE SCALE GENOMIC DNA]</scope>
    <source>
        <strain evidence="11 12">HuB4-4</strain>
    </source>
</reference>
<dbReference type="GO" id="GO:0090729">
    <property type="term" value="F:toxin activity"/>
    <property type="evidence" value="ECO:0007669"/>
    <property type="project" value="UniProtKB-KW"/>
</dbReference>
<dbReference type="Pfam" id="PF03944">
    <property type="entry name" value="Endotoxin_C"/>
    <property type="match status" value="1"/>
</dbReference>
<dbReference type="InterPro" id="IPR008979">
    <property type="entry name" value="Galactose-bd-like_sf"/>
</dbReference>
<evidence type="ECO:0000259" key="10">
    <source>
        <dbReference type="Pfam" id="PF03945"/>
    </source>
</evidence>
<comment type="similarity">
    <text evidence="1">Belongs to the delta endotoxin family.</text>
</comment>
<dbReference type="EMBL" id="AHEF01000107">
    <property type="protein sequence ID" value="EOP78067.1"/>
    <property type="molecule type" value="Genomic_DNA"/>
</dbReference>